<comment type="caution">
    <text evidence="1">The sequence shown here is derived from an EMBL/GenBank/DDBJ whole genome shotgun (WGS) entry which is preliminary data.</text>
</comment>
<protein>
    <recommendedName>
        <fullName evidence="3">DUF4355 domain-containing protein</fullName>
    </recommendedName>
</protein>
<organism evidence="1 2">
    <name type="scientific">Enterococcus gallinarum</name>
    <dbReference type="NCBI Taxonomy" id="1353"/>
    <lineage>
        <taxon>Bacteria</taxon>
        <taxon>Bacillati</taxon>
        <taxon>Bacillota</taxon>
        <taxon>Bacilli</taxon>
        <taxon>Lactobacillales</taxon>
        <taxon>Enterococcaceae</taxon>
        <taxon>Enterococcus</taxon>
    </lineage>
</organism>
<dbReference type="EMBL" id="JASUBT010000005">
    <property type="protein sequence ID" value="MDL4935797.1"/>
    <property type="molecule type" value="Genomic_DNA"/>
</dbReference>
<proteinExistence type="predicted"/>
<evidence type="ECO:0008006" key="3">
    <source>
        <dbReference type="Google" id="ProtNLM"/>
    </source>
</evidence>
<sequence length="201" mass="22535">MTVSKFMFPMNLQFFAEEPEVQEDVKEPVDEPAVEPENELIEQTIEEPADQEQLSVPNANYAELQAKFDELAAQVEAMKAIEKAEEVVEPVEPVVEVKTDPEQEKKLAEYESALTSVVNQKLENIPDNIKALMPENLSVSAQLQWIEKAEQAVPKESQAEATPVISSIGQPTPVKTEVEADLKDLTASQKLQNYFQEFFGK</sequence>
<evidence type="ECO:0000313" key="1">
    <source>
        <dbReference type="EMBL" id="MDL4935797.1"/>
    </source>
</evidence>
<name>A0ABD4ZSW8_ENTGA</name>
<accession>A0ABD4ZSW8</accession>
<dbReference type="Proteomes" id="UP001241571">
    <property type="component" value="Unassembled WGS sequence"/>
</dbReference>
<dbReference type="AlphaFoldDB" id="A0ABD4ZSW8"/>
<evidence type="ECO:0000313" key="2">
    <source>
        <dbReference type="Proteomes" id="UP001241571"/>
    </source>
</evidence>
<reference evidence="1 2" key="1">
    <citation type="submission" date="2023-06" db="EMBL/GenBank/DDBJ databases">
        <title>Acute promotion of culturable opportunistic pathogens and persistent increase of antibiotic resistance following antibiotic exposure in mouse gut microbiota.</title>
        <authorList>
            <person name="Li L."/>
            <person name="Wang B."/>
            <person name="Sun Y."/>
            <person name="Wang M."/>
            <person name="Xu H."/>
        </authorList>
    </citation>
    <scope>NUCLEOTIDE SEQUENCE [LARGE SCALE GENOMIC DNA]</scope>
    <source>
        <strain evidence="1 2">CRI2_2</strain>
    </source>
</reference>
<dbReference type="RefSeq" id="WP_142976785.1">
    <property type="nucleotide sequence ID" value="NZ_CABGTZ010000002.1"/>
</dbReference>
<gene>
    <name evidence="1" type="ORF">QRX88_08735</name>
</gene>